<reference evidence="4 5" key="1">
    <citation type="submission" date="2023-09" db="EMBL/GenBank/DDBJ databases">
        <title>Pangenome analysis of Batrachochytrium dendrobatidis and related Chytrids.</title>
        <authorList>
            <person name="Yacoub M.N."/>
            <person name="Stajich J.E."/>
            <person name="James T.Y."/>
        </authorList>
    </citation>
    <scope>NUCLEOTIDE SEQUENCE [LARGE SCALE GENOMIC DNA]</scope>
    <source>
        <strain evidence="4 5">JEL0888</strain>
    </source>
</reference>
<evidence type="ECO:0000313" key="4">
    <source>
        <dbReference type="EMBL" id="KAL2916033.1"/>
    </source>
</evidence>
<keyword evidence="5" id="KW-1185">Reference proteome</keyword>
<dbReference type="InterPro" id="IPR035969">
    <property type="entry name" value="Rab-GAP_TBC_sf"/>
</dbReference>
<evidence type="ECO:0000256" key="1">
    <source>
        <dbReference type="ARBA" id="ARBA00022468"/>
    </source>
</evidence>
<dbReference type="SMART" id="SM00164">
    <property type="entry name" value="TBC"/>
    <property type="match status" value="1"/>
</dbReference>
<feature type="compositionally biased region" description="Low complexity" evidence="2">
    <location>
        <begin position="748"/>
        <end position="761"/>
    </location>
</feature>
<dbReference type="PROSITE" id="PS50086">
    <property type="entry name" value="TBC_RABGAP"/>
    <property type="match status" value="1"/>
</dbReference>
<dbReference type="Gene3D" id="1.10.472.80">
    <property type="entry name" value="Ypt/Rab-GAP domain of gyp1p, domain 3"/>
    <property type="match status" value="1"/>
</dbReference>
<dbReference type="PANTHER" id="PTHR22957:SF337">
    <property type="entry name" value="TBC1 DOMAIN FAMILY MEMBER 5"/>
    <property type="match status" value="1"/>
</dbReference>
<organism evidence="4 5">
    <name type="scientific">Polyrhizophydium stewartii</name>
    <dbReference type="NCBI Taxonomy" id="2732419"/>
    <lineage>
        <taxon>Eukaryota</taxon>
        <taxon>Fungi</taxon>
        <taxon>Fungi incertae sedis</taxon>
        <taxon>Chytridiomycota</taxon>
        <taxon>Chytridiomycota incertae sedis</taxon>
        <taxon>Chytridiomycetes</taxon>
        <taxon>Rhizophydiales</taxon>
        <taxon>Rhizophydiales incertae sedis</taxon>
        <taxon>Polyrhizophydium</taxon>
    </lineage>
</organism>
<name>A0ABR4N925_9FUNG</name>
<proteinExistence type="predicted"/>
<feature type="compositionally biased region" description="Polar residues" evidence="2">
    <location>
        <begin position="799"/>
        <end position="809"/>
    </location>
</feature>
<feature type="compositionally biased region" description="Low complexity" evidence="2">
    <location>
        <begin position="778"/>
        <end position="789"/>
    </location>
</feature>
<feature type="region of interest" description="Disordered" evidence="2">
    <location>
        <begin position="586"/>
        <end position="624"/>
    </location>
</feature>
<evidence type="ECO:0000259" key="3">
    <source>
        <dbReference type="PROSITE" id="PS50086"/>
    </source>
</evidence>
<evidence type="ECO:0000256" key="2">
    <source>
        <dbReference type="SAM" id="MobiDB-lite"/>
    </source>
</evidence>
<feature type="compositionally biased region" description="Low complexity" evidence="2">
    <location>
        <begin position="390"/>
        <end position="402"/>
    </location>
</feature>
<protein>
    <recommendedName>
        <fullName evidence="3">Rab-GAP TBC domain-containing protein</fullName>
    </recommendedName>
</protein>
<dbReference type="SUPFAM" id="SSF47923">
    <property type="entry name" value="Ypt/Rab-GAP domain of gyp1p"/>
    <property type="match status" value="2"/>
</dbReference>
<feature type="compositionally biased region" description="Low complexity" evidence="2">
    <location>
        <begin position="430"/>
        <end position="439"/>
    </location>
</feature>
<gene>
    <name evidence="4" type="ORF">HK105_204457</name>
</gene>
<dbReference type="EMBL" id="JADGIZ020000019">
    <property type="protein sequence ID" value="KAL2916033.1"/>
    <property type="molecule type" value="Genomic_DNA"/>
</dbReference>
<feature type="region of interest" description="Disordered" evidence="2">
    <location>
        <begin position="390"/>
        <end position="449"/>
    </location>
</feature>
<feature type="compositionally biased region" description="Polar residues" evidence="2">
    <location>
        <begin position="410"/>
        <end position="424"/>
    </location>
</feature>
<feature type="compositionally biased region" description="Low complexity" evidence="2">
    <location>
        <begin position="586"/>
        <end position="595"/>
    </location>
</feature>
<sequence>MSSKRAAWDRIVRDPLLSTDFLRDKGLAGAIGADEPRSLFWKIYFDIVPSISTDAWRLVLDKERRGYAELKDKFIFDPAKIKEAADWSLNNPLSLAEDSPWRQYFDDMELRKLIMQDVERTLPDQERFRDPDIQTLLCNILFVWCKVNPDISYRQGMHELLAITFIVVDRDKVSVEDEGNGGHQSQDSTDSAATQDPFLFMFDSRFVEHDTATIFFRIMRSIKTWYEINETPSFFARPKDKLQARVVPVIATCRRIQGELLLALDAELSRHLETLGIEPQLYGLRWLRLLFMREFPLEQALVLWDGLFAEDSSLALAEWVAVAMLIYVRAEVLKSDFAMAMHILMKYPPLDGVPASEFISSAKGLRDRFHAKSASGSRVALAGDNSAHAAAGHGSAAGSSSGQRPKRTASPWTSFEASLRQPSGAQRACDASAPVSAPDSVPPSPSMMNPQRRLSQLPVLLKLIQERDQRLIEDLSAVLERLHYWRDNTAATPAQDIEGLTKMIDKVTEMRRSLSMPLSSSDEDIQLLSQRASEVGSIPAVASAAGALALTSARSDPLQARLPLEKAPAPATASVSQRAVAGTQTSAQAAVAAASKPPVPMDPLRATETVRDRPTPPPARMRRQSHEAFEALGQTQKPQSQSQLLSVGSGSFTEASALRISQGADIVLGQVRAGIAGAGRVLANFFEEPSALGLPSSGSAGSTGSISGAARPPAAASRLLPMVEPNESLRDINVPTRQHAAPARRSGAPAVAQQPPIAAQPLSMPHHRFPPPTRGDDPPAAASAAPAAAVHDPLGAGTIMSSSPAKKHR</sequence>
<dbReference type="Pfam" id="PF00566">
    <property type="entry name" value="RabGAP-TBC"/>
    <property type="match status" value="1"/>
</dbReference>
<dbReference type="Proteomes" id="UP001527925">
    <property type="component" value="Unassembled WGS sequence"/>
</dbReference>
<feature type="domain" description="Rab-GAP TBC" evidence="3">
    <location>
        <begin position="46"/>
        <end position="311"/>
    </location>
</feature>
<dbReference type="PANTHER" id="PTHR22957">
    <property type="entry name" value="TBC1 DOMAIN FAMILY MEMBER GTPASE-ACTIVATING PROTEIN"/>
    <property type="match status" value="1"/>
</dbReference>
<evidence type="ECO:0000313" key="5">
    <source>
        <dbReference type="Proteomes" id="UP001527925"/>
    </source>
</evidence>
<keyword evidence="1" id="KW-0343">GTPase activation</keyword>
<feature type="region of interest" description="Disordered" evidence="2">
    <location>
        <begin position="724"/>
        <end position="809"/>
    </location>
</feature>
<dbReference type="InterPro" id="IPR000195">
    <property type="entry name" value="Rab-GAP-TBC_dom"/>
</dbReference>
<accession>A0ABR4N925</accession>
<comment type="caution">
    <text evidence="4">The sequence shown here is derived from an EMBL/GenBank/DDBJ whole genome shotgun (WGS) entry which is preliminary data.</text>
</comment>
<dbReference type="Gene3D" id="1.10.8.270">
    <property type="entry name" value="putative rabgap domain of human tbc1 domain family member 14 like domains"/>
    <property type="match status" value="1"/>
</dbReference>